<accession>A0AAV5ME67</accession>
<sequence>MENNSDLTFCVDSVAGEQWQYPIRSPYSDQVLLEDHLPTNLITSEQNPQMMMNQTAAQTQPSRQRQSAELTPSYSQSKRKISEITAVDPRTSKKREYDRHYRQRVKERKTQNESDLKKVKDENAELKHNVESLENDNLSLSQKLDKLEKENDNLKQKLEKKKEKIRRLENENGTLRNQYIESLTGRNALMNQHFETQSNEPGHRRSEFHNIGKQLILPRTSNNFTGGFGVETEGRSMHSNAVALLKVSK</sequence>
<dbReference type="Pfam" id="PF07716">
    <property type="entry name" value="bZIP_2"/>
    <property type="match status" value="1"/>
</dbReference>
<evidence type="ECO:0000313" key="3">
    <source>
        <dbReference type="EMBL" id="GKV46767.1"/>
    </source>
</evidence>
<protein>
    <recommendedName>
        <fullName evidence="2">BZIP domain-containing protein</fullName>
    </recommendedName>
</protein>
<dbReference type="Gene3D" id="1.20.5.1160">
    <property type="entry name" value="Vasodilator-stimulated phosphoprotein"/>
    <property type="match status" value="1"/>
</dbReference>
<dbReference type="EMBL" id="BPVZ01000215">
    <property type="protein sequence ID" value="GKV46767.1"/>
    <property type="molecule type" value="Genomic_DNA"/>
</dbReference>
<feature type="compositionally biased region" description="Basic and acidic residues" evidence="1">
    <location>
        <begin position="90"/>
        <end position="100"/>
    </location>
</feature>
<reference evidence="3 4" key="1">
    <citation type="journal article" date="2021" name="Commun. Biol.">
        <title>The genome of Shorea leprosula (Dipterocarpaceae) highlights the ecological relevance of drought in aseasonal tropical rainforests.</title>
        <authorList>
            <person name="Ng K.K.S."/>
            <person name="Kobayashi M.J."/>
            <person name="Fawcett J.A."/>
            <person name="Hatakeyama M."/>
            <person name="Paape T."/>
            <person name="Ng C.H."/>
            <person name="Ang C.C."/>
            <person name="Tnah L.H."/>
            <person name="Lee C.T."/>
            <person name="Nishiyama T."/>
            <person name="Sese J."/>
            <person name="O'Brien M.J."/>
            <person name="Copetti D."/>
            <person name="Mohd Noor M.I."/>
            <person name="Ong R.C."/>
            <person name="Putra M."/>
            <person name="Sireger I.Z."/>
            <person name="Indrioko S."/>
            <person name="Kosugi Y."/>
            <person name="Izuno A."/>
            <person name="Isagi Y."/>
            <person name="Lee S.L."/>
            <person name="Shimizu K.K."/>
        </authorList>
    </citation>
    <scope>NUCLEOTIDE SEQUENCE [LARGE SCALE GENOMIC DNA]</scope>
    <source>
        <strain evidence="3">214</strain>
    </source>
</reference>
<evidence type="ECO:0000313" key="4">
    <source>
        <dbReference type="Proteomes" id="UP001054252"/>
    </source>
</evidence>
<dbReference type="Proteomes" id="UP001054252">
    <property type="component" value="Unassembled WGS sequence"/>
</dbReference>
<organism evidence="3 4">
    <name type="scientific">Rubroshorea leprosula</name>
    <dbReference type="NCBI Taxonomy" id="152421"/>
    <lineage>
        <taxon>Eukaryota</taxon>
        <taxon>Viridiplantae</taxon>
        <taxon>Streptophyta</taxon>
        <taxon>Embryophyta</taxon>
        <taxon>Tracheophyta</taxon>
        <taxon>Spermatophyta</taxon>
        <taxon>Magnoliopsida</taxon>
        <taxon>eudicotyledons</taxon>
        <taxon>Gunneridae</taxon>
        <taxon>Pentapetalae</taxon>
        <taxon>rosids</taxon>
        <taxon>malvids</taxon>
        <taxon>Malvales</taxon>
        <taxon>Dipterocarpaceae</taxon>
        <taxon>Rubroshorea</taxon>
    </lineage>
</organism>
<name>A0AAV5ME67_9ROSI</name>
<feature type="domain" description="BZIP" evidence="2">
    <location>
        <begin position="99"/>
        <end position="135"/>
    </location>
</feature>
<keyword evidence="4" id="KW-1185">Reference proteome</keyword>
<feature type="compositionally biased region" description="Basic and acidic residues" evidence="1">
    <location>
        <begin position="108"/>
        <end position="127"/>
    </location>
</feature>
<dbReference type="GO" id="GO:0003700">
    <property type="term" value="F:DNA-binding transcription factor activity"/>
    <property type="evidence" value="ECO:0007669"/>
    <property type="project" value="InterPro"/>
</dbReference>
<dbReference type="InterPro" id="IPR004827">
    <property type="entry name" value="bZIP"/>
</dbReference>
<comment type="caution">
    <text evidence="3">The sequence shown here is derived from an EMBL/GenBank/DDBJ whole genome shotgun (WGS) entry which is preliminary data.</text>
</comment>
<feature type="region of interest" description="Disordered" evidence="1">
    <location>
        <begin position="53"/>
        <end position="127"/>
    </location>
</feature>
<evidence type="ECO:0000256" key="1">
    <source>
        <dbReference type="SAM" id="MobiDB-lite"/>
    </source>
</evidence>
<evidence type="ECO:0000259" key="2">
    <source>
        <dbReference type="Pfam" id="PF07716"/>
    </source>
</evidence>
<proteinExistence type="predicted"/>
<dbReference type="AlphaFoldDB" id="A0AAV5ME67"/>
<feature type="compositionally biased region" description="Polar residues" evidence="1">
    <location>
        <begin position="62"/>
        <end position="76"/>
    </location>
</feature>
<gene>
    <name evidence="3" type="ORF">SLEP1_g53736</name>
</gene>